<evidence type="ECO:0000256" key="1">
    <source>
        <dbReference type="SAM" id="SignalP"/>
    </source>
</evidence>
<feature type="domain" description="Apple" evidence="2">
    <location>
        <begin position="177"/>
        <end position="218"/>
    </location>
</feature>
<protein>
    <recommendedName>
        <fullName evidence="2">Apple domain-containing protein</fullName>
    </recommendedName>
</protein>
<feature type="signal peptide" evidence="1">
    <location>
        <begin position="1"/>
        <end position="26"/>
    </location>
</feature>
<evidence type="ECO:0000259" key="2">
    <source>
        <dbReference type="Pfam" id="PF14295"/>
    </source>
</evidence>
<evidence type="ECO:0000313" key="3">
    <source>
        <dbReference type="EMBL" id="CAK9020424.1"/>
    </source>
</evidence>
<gene>
    <name evidence="3" type="ORF">CCMP2556_LOCUS14052</name>
</gene>
<comment type="caution">
    <text evidence="3">The sequence shown here is derived from an EMBL/GenBank/DDBJ whole genome shotgun (WGS) entry which is preliminary data.</text>
</comment>
<accession>A0ABP0K2M1</accession>
<proteinExistence type="predicted"/>
<name>A0ABP0K2M1_9DINO</name>
<keyword evidence="1" id="KW-0732">Signal</keyword>
<evidence type="ECO:0000313" key="4">
    <source>
        <dbReference type="Proteomes" id="UP001642484"/>
    </source>
</evidence>
<dbReference type="Proteomes" id="UP001642484">
    <property type="component" value="Unassembled WGS sequence"/>
</dbReference>
<dbReference type="Pfam" id="PF14295">
    <property type="entry name" value="PAN_4"/>
    <property type="match status" value="2"/>
</dbReference>
<feature type="domain" description="Apple" evidence="2">
    <location>
        <begin position="79"/>
        <end position="108"/>
    </location>
</feature>
<keyword evidence="4" id="KW-1185">Reference proteome</keyword>
<reference evidence="3 4" key="1">
    <citation type="submission" date="2024-02" db="EMBL/GenBank/DDBJ databases">
        <authorList>
            <person name="Chen Y."/>
            <person name="Shah S."/>
            <person name="Dougan E. K."/>
            <person name="Thang M."/>
            <person name="Chan C."/>
        </authorList>
    </citation>
    <scope>NUCLEOTIDE SEQUENCE [LARGE SCALE GENOMIC DNA]</scope>
</reference>
<organism evidence="3 4">
    <name type="scientific">Durusdinium trenchii</name>
    <dbReference type="NCBI Taxonomy" id="1381693"/>
    <lineage>
        <taxon>Eukaryota</taxon>
        <taxon>Sar</taxon>
        <taxon>Alveolata</taxon>
        <taxon>Dinophyceae</taxon>
        <taxon>Suessiales</taxon>
        <taxon>Symbiodiniaceae</taxon>
        <taxon>Durusdinium</taxon>
    </lineage>
</organism>
<dbReference type="InterPro" id="IPR003609">
    <property type="entry name" value="Pan_app"/>
</dbReference>
<sequence>MAGVVLHGCPCLVTVLLSLTVRCAWAGPAFRGAQTVPEPGSGVVPAVPGYRSYRGYNCWQGSFDGSGAISLPWRAAAAASAAAACAEHCAAAKTCEGFVVMPSQRRCLLRTSRSDFYPCVTNEHFDSYVTERWSMAPPSTGAKEGDESTGLSVHGYKHLKHTHCAEEIASAIDLGPTRPTDSLQRCAELCNAEPSCKGFVLERAGLADGAESLRCGLKASVVFGKCDHRAQRYGTYVRNAQLAKLGDPCSTACSKGIDLCCEADLVCQGSYGSPGVCATQQ</sequence>
<feature type="chain" id="PRO_5045437475" description="Apple domain-containing protein" evidence="1">
    <location>
        <begin position="27"/>
        <end position="281"/>
    </location>
</feature>
<dbReference type="EMBL" id="CAXAMN010007113">
    <property type="protein sequence ID" value="CAK9020424.1"/>
    <property type="molecule type" value="Genomic_DNA"/>
</dbReference>